<proteinExistence type="predicted"/>
<dbReference type="EMBL" id="CP000817">
    <property type="protein sequence ID" value="ACA39425.1"/>
    <property type="molecule type" value="Genomic_DNA"/>
</dbReference>
<evidence type="ECO:0000313" key="2">
    <source>
        <dbReference type="Proteomes" id="UP000002164"/>
    </source>
</evidence>
<sequence>MNLIGEEKAMTYFNHVLLLGTGPTVIQLAVNFKNFFKSKIAIAGRESVRSNIFFEAVVQHQLVLKVSVQNTQHQAVSGVCKIDACFKGYHKISGKWDTVVLCVTTDSYLAVLAQIDTKVLKEVSSYILISPTFGSSLLMANFLKNLCPHAEIISFSTYYGDTRWIGGIPSNEVLTTGVKNTIYIGSTYSTSSRLVRITELFKDLGIHLKKLACPLEAETRNISLYVHPPLFMNDFALKAVFEEDNVTKYVYKLYPEGPITYTMIRHLLTYWGEMMKITNHFNIQPLNLLKFMVDDNYPLQPASINRQEIENFNKLESIHQEYLLYIRYASLLIDPFSIPNKEGKYFDFSAIPFKGMYKNLDGEWDIPRMPKEDYFRMKIIQGIASALKLESPTLDHFVQTYEKKLQQVVATSRNKIFSDAFQIKSYSQEIEMICKDLILSEKQKTGKKICNRIN</sequence>
<dbReference type="AlphaFoldDB" id="B1HSF4"/>
<protein>
    <recommendedName>
        <fullName evidence="3">DUF2338 domain-containing protein</fullName>
    </recommendedName>
</protein>
<dbReference type="Proteomes" id="UP000002164">
    <property type="component" value="Chromosome"/>
</dbReference>
<dbReference type="EnsemblBacteria" id="ACA39425">
    <property type="protein sequence ID" value="ACA39425"/>
    <property type="gene ID" value="Bsph_1831"/>
</dbReference>
<accession>B1HSF4</accession>
<dbReference type="Pfam" id="PF10100">
    <property type="entry name" value="Staph_opine_DH"/>
    <property type="match status" value="1"/>
</dbReference>
<evidence type="ECO:0008006" key="3">
    <source>
        <dbReference type="Google" id="ProtNLM"/>
    </source>
</evidence>
<dbReference type="InterPro" id="IPR016935">
    <property type="entry name" value="Opine_metallophore_DH"/>
</dbReference>
<gene>
    <name evidence="1" type="ordered locus">Bsph_1831</name>
</gene>
<dbReference type="KEGG" id="lsp:Bsph_1831"/>
<dbReference type="HOGENOM" id="CLU_637619_0_0_9"/>
<name>B1HSF4_LYSSC</name>
<evidence type="ECO:0000313" key="1">
    <source>
        <dbReference type="EMBL" id="ACA39425.1"/>
    </source>
</evidence>
<reference evidence="1 2" key="1">
    <citation type="journal article" date="2008" name="J. Bacteriol.">
        <title>Complete genome sequence of the mosquitocidal bacterium Bacillus sphaericus C3-41 and comparison with those of closely related Bacillus species.</title>
        <authorList>
            <person name="Hu X."/>
            <person name="Fan W."/>
            <person name="Han B."/>
            <person name="Liu H."/>
            <person name="Zheng D."/>
            <person name="Li Q."/>
            <person name="Dong W."/>
            <person name="Yan J."/>
            <person name="Gao M."/>
            <person name="Berry C."/>
            <person name="Yuan Z."/>
        </authorList>
    </citation>
    <scope>NUCLEOTIDE SEQUENCE [LARGE SCALE GENOMIC DNA]</scope>
    <source>
        <strain evidence="1 2">C3-41</strain>
    </source>
</reference>
<organism evidence="1 2">
    <name type="scientific">Lysinibacillus sphaericus (strain C3-41)</name>
    <dbReference type="NCBI Taxonomy" id="444177"/>
    <lineage>
        <taxon>Bacteria</taxon>
        <taxon>Bacillati</taxon>
        <taxon>Bacillota</taxon>
        <taxon>Bacilli</taxon>
        <taxon>Bacillales</taxon>
        <taxon>Bacillaceae</taxon>
        <taxon>Lysinibacillus</taxon>
    </lineage>
</organism>